<accession>A0AAV5CGB7</accession>
<dbReference type="GO" id="GO:0016036">
    <property type="term" value="P:cellular response to phosphate starvation"/>
    <property type="evidence" value="ECO:0007669"/>
    <property type="project" value="InterPro"/>
</dbReference>
<organism evidence="3 4">
    <name type="scientific">Eleusine coracana subsp. coracana</name>
    <dbReference type="NCBI Taxonomy" id="191504"/>
    <lineage>
        <taxon>Eukaryota</taxon>
        <taxon>Viridiplantae</taxon>
        <taxon>Streptophyta</taxon>
        <taxon>Embryophyta</taxon>
        <taxon>Tracheophyta</taxon>
        <taxon>Spermatophyta</taxon>
        <taxon>Magnoliopsida</taxon>
        <taxon>Liliopsida</taxon>
        <taxon>Poales</taxon>
        <taxon>Poaceae</taxon>
        <taxon>PACMAD clade</taxon>
        <taxon>Chloridoideae</taxon>
        <taxon>Cynodonteae</taxon>
        <taxon>Eleusininae</taxon>
        <taxon>Eleusine</taxon>
    </lineage>
</organism>
<dbReference type="Pfam" id="PF03105">
    <property type="entry name" value="SPX"/>
    <property type="match status" value="2"/>
</dbReference>
<reference evidence="3" key="2">
    <citation type="submission" date="2021-12" db="EMBL/GenBank/DDBJ databases">
        <title>Resequencing data analysis of finger millet.</title>
        <authorList>
            <person name="Hatakeyama M."/>
            <person name="Aluri S."/>
            <person name="Balachadran M.T."/>
            <person name="Sivarajan S.R."/>
            <person name="Poveda L."/>
            <person name="Shimizu-Inatsugi R."/>
            <person name="Schlapbach R."/>
            <person name="Sreeman S.M."/>
            <person name="Shimizu K.K."/>
        </authorList>
    </citation>
    <scope>NUCLEOTIDE SEQUENCE</scope>
</reference>
<dbReference type="AlphaFoldDB" id="A0AAV5CGB7"/>
<gene>
    <name evidence="3" type="primary">ga14025</name>
    <name evidence="3" type="ORF">PR202_ga14025</name>
</gene>
<feature type="compositionally biased region" description="Pro residues" evidence="1">
    <location>
        <begin position="36"/>
        <end position="55"/>
    </location>
</feature>
<feature type="region of interest" description="Disordered" evidence="1">
    <location>
        <begin position="36"/>
        <end position="69"/>
    </location>
</feature>
<protein>
    <recommendedName>
        <fullName evidence="2">SPX domain-containing protein</fullName>
    </recommendedName>
</protein>
<feature type="domain" description="SPX" evidence="2">
    <location>
        <begin position="1"/>
        <end position="184"/>
    </location>
</feature>
<proteinExistence type="predicted"/>
<name>A0AAV5CGB7_ELECO</name>
<dbReference type="InterPro" id="IPR031142">
    <property type="entry name" value="SPX_prot"/>
</dbReference>
<evidence type="ECO:0000256" key="1">
    <source>
        <dbReference type="SAM" id="MobiDB-lite"/>
    </source>
</evidence>
<evidence type="ECO:0000259" key="2">
    <source>
        <dbReference type="PROSITE" id="PS51382"/>
    </source>
</evidence>
<dbReference type="Proteomes" id="UP001054889">
    <property type="component" value="Unassembled WGS sequence"/>
</dbReference>
<feature type="region of interest" description="Disordered" evidence="1">
    <location>
        <begin position="285"/>
        <end position="337"/>
    </location>
</feature>
<dbReference type="InterPro" id="IPR004331">
    <property type="entry name" value="SPX_dom"/>
</dbReference>
<dbReference type="PANTHER" id="PTHR45978:SF7">
    <property type="entry name" value="SPX DOMAIN-CONTAINING PROTEIN 4"/>
    <property type="match status" value="1"/>
</dbReference>
<keyword evidence="4" id="KW-1185">Reference proteome</keyword>
<dbReference type="GO" id="GO:0070417">
    <property type="term" value="P:cellular response to cold"/>
    <property type="evidence" value="ECO:0007669"/>
    <property type="project" value="UniProtKB-ARBA"/>
</dbReference>
<sequence length="337" mass="37434">MKFGKDFRNHLEETLPAWRDKYLAYKALKKLIKKLPPPADVPPPPPPPPGPPLPVPAAAAEGEEGGGHGAGQGNVALGDWFARILDMELHKLNDFYMEREEWYVIRLQVLKERIERVKAKKNDAFTSRSEFTEEMLEIRKDFVIIHGEMILLQTYSSLNFAGLVKILKKYDKRTGGVLSLPFTQRARHQPFFTTEPLTRLVRECEANLELLFPIEAEVLEPGSSSKLEAKDDVASRDPTSSCDAEASDLYRSTIAAMKAIQGLRRASSTSTPLSLSRFFNGEDGEACSGAVTSESSLSGSSTDSQIQDAEKDDKEVQSREQNAAQRDPNVGGKPRDE</sequence>
<reference evidence="3" key="1">
    <citation type="journal article" date="2018" name="DNA Res.">
        <title>Multiple hybrid de novo genome assembly of finger millet, an orphan allotetraploid crop.</title>
        <authorList>
            <person name="Hatakeyama M."/>
            <person name="Aluri S."/>
            <person name="Balachadran M.T."/>
            <person name="Sivarajan S.R."/>
            <person name="Patrignani A."/>
            <person name="Gruter S."/>
            <person name="Poveda L."/>
            <person name="Shimizu-Inatsugi R."/>
            <person name="Baeten J."/>
            <person name="Francoijs K.J."/>
            <person name="Nataraja K.N."/>
            <person name="Reddy Y.A.N."/>
            <person name="Phadnis S."/>
            <person name="Ravikumar R.L."/>
            <person name="Schlapbach R."/>
            <person name="Sreeman S.M."/>
            <person name="Shimizu K.K."/>
        </authorList>
    </citation>
    <scope>NUCLEOTIDE SEQUENCE</scope>
</reference>
<dbReference type="PROSITE" id="PS51382">
    <property type="entry name" value="SPX"/>
    <property type="match status" value="1"/>
</dbReference>
<comment type="caution">
    <text evidence="3">The sequence shown here is derived from an EMBL/GenBank/DDBJ whole genome shotgun (WGS) entry which is preliminary data.</text>
</comment>
<dbReference type="EMBL" id="BQKI01000006">
    <property type="protein sequence ID" value="GJM97122.1"/>
    <property type="molecule type" value="Genomic_DNA"/>
</dbReference>
<evidence type="ECO:0000313" key="4">
    <source>
        <dbReference type="Proteomes" id="UP001054889"/>
    </source>
</evidence>
<feature type="compositionally biased region" description="Basic and acidic residues" evidence="1">
    <location>
        <begin position="308"/>
        <end position="318"/>
    </location>
</feature>
<feature type="compositionally biased region" description="Low complexity" evidence="1">
    <location>
        <begin position="288"/>
        <end position="304"/>
    </location>
</feature>
<feature type="region of interest" description="Disordered" evidence="1">
    <location>
        <begin position="223"/>
        <end position="244"/>
    </location>
</feature>
<evidence type="ECO:0000313" key="3">
    <source>
        <dbReference type="EMBL" id="GJM97122.1"/>
    </source>
</evidence>
<dbReference type="PANTHER" id="PTHR45978">
    <property type="entry name" value="SPX DOMAIN-CONTAINING PROTEIN 3"/>
    <property type="match status" value="1"/>
</dbReference>